<dbReference type="InterPro" id="IPR012588">
    <property type="entry name" value="Exosome-assoc_fac_Rrp6_N"/>
</dbReference>
<dbReference type="GO" id="GO:0003727">
    <property type="term" value="F:single-stranded RNA binding"/>
    <property type="evidence" value="ECO:0007669"/>
    <property type="project" value="TreeGrafter"/>
</dbReference>
<keyword evidence="4" id="KW-0378">Hydrolase</keyword>
<dbReference type="GO" id="GO:0000166">
    <property type="term" value="F:nucleotide binding"/>
    <property type="evidence" value="ECO:0007669"/>
    <property type="project" value="InterPro"/>
</dbReference>
<accession>A0A1Y2C6N3</accession>
<dbReference type="InterPro" id="IPR010997">
    <property type="entry name" value="HRDC-like_sf"/>
</dbReference>
<dbReference type="SMART" id="SM00341">
    <property type="entry name" value="HRDC"/>
    <property type="match status" value="1"/>
</dbReference>
<proteinExistence type="inferred from homology"/>
<dbReference type="SMART" id="SM00474">
    <property type="entry name" value="35EXOc"/>
    <property type="match status" value="1"/>
</dbReference>
<dbReference type="InterPro" id="IPR002562">
    <property type="entry name" value="3'-5'_exonuclease_dom"/>
</dbReference>
<keyword evidence="2" id="KW-0698">rRNA processing</keyword>
<keyword evidence="5" id="KW-0271">Exosome</keyword>
<dbReference type="Pfam" id="PF01612">
    <property type="entry name" value="DNA_pol_A_exo1"/>
    <property type="match status" value="1"/>
</dbReference>
<evidence type="ECO:0000256" key="4">
    <source>
        <dbReference type="ARBA" id="ARBA00022801"/>
    </source>
</evidence>
<evidence type="ECO:0000256" key="5">
    <source>
        <dbReference type="ARBA" id="ARBA00022835"/>
    </source>
</evidence>
<dbReference type="EMBL" id="MCOG01000119">
    <property type="protein sequence ID" value="ORY42700.1"/>
    <property type="molecule type" value="Genomic_DNA"/>
</dbReference>
<dbReference type="FunFam" id="3.30.420.10:FF:000059">
    <property type="entry name" value="Exosome complex exonuclease Rrp6"/>
    <property type="match status" value="1"/>
</dbReference>
<evidence type="ECO:0000313" key="11">
    <source>
        <dbReference type="Proteomes" id="UP000193920"/>
    </source>
</evidence>
<dbReference type="Gene3D" id="3.30.420.10">
    <property type="entry name" value="Ribonuclease H-like superfamily/Ribonuclease H"/>
    <property type="match status" value="1"/>
</dbReference>
<feature type="non-terminal residue" evidence="10">
    <location>
        <position position="524"/>
    </location>
</feature>
<dbReference type="Pfam" id="PF00570">
    <property type="entry name" value="HRDC"/>
    <property type="match status" value="1"/>
</dbReference>
<evidence type="ECO:0000256" key="3">
    <source>
        <dbReference type="ARBA" id="ARBA00022722"/>
    </source>
</evidence>
<dbReference type="SUPFAM" id="SSF47819">
    <property type="entry name" value="HRDC-like"/>
    <property type="match status" value="1"/>
</dbReference>
<dbReference type="GO" id="GO:0005730">
    <property type="term" value="C:nucleolus"/>
    <property type="evidence" value="ECO:0007669"/>
    <property type="project" value="TreeGrafter"/>
</dbReference>
<evidence type="ECO:0000313" key="10">
    <source>
        <dbReference type="EMBL" id="ORY42700.1"/>
    </source>
</evidence>
<dbReference type="GO" id="GO:0000175">
    <property type="term" value="F:3'-5'-RNA exonuclease activity"/>
    <property type="evidence" value="ECO:0007669"/>
    <property type="project" value="InterPro"/>
</dbReference>
<dbReference type="GO" id="GO:0071040">
    <property type="term" value="P:nuclear polyadenylation-dependent antisense transcript catabolic process"/>
    <property type="evidence" value="ECO:0007669"/>
    <property type="project" value="TreeGrafter"/>
</dbReference>
<keyword evidence="11" id="KW-1185">Reference proteome</keyword>
<comment type="subcellular location">
    <subcellularLocation>
        <location evidence="1">Nucleus</location>
    </subcellularLocation>
</comment>
<dbReference type="InterPro" id="IPR002121">
    <property type="entry name" value="HRDC_dom"/>
</dbReference>
<dbReference type="Gene3D" id="1.10.150.80">
    <property type="entry name" value="HRDC domain"/>
    <property type="match status" value="1"/>
</dbReference>
<dbReference type="SUPFAM" id="SSF53098">
    <property type="entry name" value="Ribonuclease H-like"/>
    <property type="match status" value="1"/>
</dbReference>
<sequence length="524" mass="61306">MDSKDKKEGISNEITDKLFKAVVSTAKATQFLIPTEYSFYKSSDKNFSKSIKNTNKTLLDICNRCINYVNNTQGQAFTDINDFNDNYNDIIEVMDNLLEKADVCIDEITGKRKTYNTSGIIKTNPLVAQMNIEGDNDYKLLHAQNILRPQLKFEDKIDNSNNPAPLKIKFKPNAKVPLNVIDADADDSNQENFENYHPYKYEIEHIEYPENMFMVREPIMPKDYDQTPFTFVDTKEEFMKMIEKLNKATEIAVDLEHHDYRSFQGFTCLVQISTREEDWIVDALAMRSLMYHLNESFTNPNVVKVFHGAESDIVWLQCDFGVYIVNLFDTYHASHLLNYPKHSLAYLLEFYVNFIADKKYQLADWRIRPLPKEMLKYARDDTHYLLYIYDRMRNELISNGDPTTHNLMKVTLERSERTSLKVYHKDIYNENGSGRYGWANIINRDPKSLNGEQFAVLKAVHKWRDQTAREEDESPRYVMPNHILRRIAEEMPTDSQSVHGCCNPIPPLVRMYSMDIARIIEKTR</sequence>
<dbReference type="InterPro" id="IPR044876">
    <property type="entry name" value="HRDC_dom_sf"/>
</dbReference>
<dbReference type="OrthoDB" id="2250022at2759"/>
<keyword evidence="3" id="KW-0540">Nuclease</keyword>
<dbReference type="Pfam" id="PF08066">
    <property type="entry name" value="PMC2NT"/>
    <property type="match status" value="1"/>
</dbReference>
<dbReference type="FunFam" id="1.10.150.80:FF:000001">
    <property type="entry name" value="Putative exosome component 10"/>
    <property type="match status" value="1"/>
</dbReference>
<dbReference type="GO" id="GO:0000176">
    <property type="term" value="C:nuclear exosome (RNase complex)"/>
    <property type="evidence" value="ECO:0007669"/>
    <property type="project" value="InterPro"/>
</dbReference>
<dbReference type="GO" id="GO:0071037">
    <property type="term" value="P:nuclear polyadenylation-dependent snRNA catabolic process"/>
    <property type="evidence" value="ECO:0007669"/>
    <property type="project" value="TreeGrafter"/>
</dbReference>
<organism evidence="10 11">
    <name type="scientific">Neocallimastix californiae</name>
    <dbReference type="NCBI Taxonomy" id="1754190"/>
    <lineage>
        <taxon>Eukaryota</taxon>
        <taxon>Fungi</taxon>
        <taxon>Fungi incertae sedis</taxon>
        <taxon>Chytridiomycota</taxon>
        <taxon>Chytridiomycota incertae sedis</taxon>
        <taxon>Neocallimastigomycetes</taxon>
        <taxon>Neocallimastigales</taxon>
        <taxon>Neocallimastigaceae</taxon>
        <taxon>Neocallimastix</taxon>
    </lineage>
</organism>
<gene>
    <name evidence="10" type="ORF">LY90DRAFT_417721</name>
</gene>
<protein>
    <recommendedName>
        <fullName evidence="9">HRDC domain-containing protein</fullName>
    </recommendedName>
</protein>
<dbReference type="GO" id="GO:0071044">
    <property type="term" value="P:histone mRNA catabolic process"/>
    <property type="evidence" value="ECO:0007669"/>
    <property type="project" value="TreeGrafter"/>
</dbReference>
<dbReference type="Proteomes" id="UP000193920">
    <property type="component" value="Unassembled WGS sequence"/>
</dbReference>
<name>A0A1Y2C6N3_9FUNG</name>
<evidence type="ECO:0000256" key="1">
    <source>
        <dbReference type="ARBA" id="ARBA00004123"/>
    </source>
</evidence>
<dbReference type="AlphaFoldDB" id="A0A1Y2C6N3"/>
<dbReference type="GO" id="GO:0071039">
    <property type="term" value="P:nuclear polyadenylation-dependent CUT catabolic process"/>
    <property type="evidence" value="ECO:0007669"/>
    <property type="project" value="TreeGrafter"/>
</dbReference>
<keyword evidence="6" id="KW-0269">Exonuclease</keyword>
<dbReference type="CDD" id="cd06147">
    <property type="entry name" value="Rrp6p_like_exo"/>
    <property type="match status" value="1"/>
</dbReference>
<dbReference type="PANTHER" id="PTHR12124">
    <property type="entry name" value="POLYMYOSITIS/SCLERODERMA AUTOANTIGEN-RELATED"/>
    <property type="match status" value="1"/>
</dbReference>
<dbReference type="InterPro" id="IPR012337">
    <property type="entry name" value="RNaseH-like_sf"/>
</dbReference>
<keyword evidence="7" id="KW-0539">Nucleus</keyword>
<reference evidence="10 11" key="1">
    <citation type="submission" date="2016-08" db="EMBL/GenBank/DDBJ databases">
        <title>A Parts List for Fungal Cellulosomes Revealed by Comparative Genomics.</title>
        <authorList>
            <consortium name="DOE Joint Genome Institute"/>
            <person name="Haitjema C.H."/>
            <person name="Gilmore S.P."/>
            <person name="Henske J.K."/>
            <person name="Solomon K.V."/>
            <person name="De Groot R."/>
            <person name="Kuo A."/>
            <person name="Mondo S.J."/>
            <person name="Salamov A.A."/>
            <person name="Labutti K."/>
            <person name="Zhao Z."/>
            <person name="Chiniquy J."/>
            <person name="Barry K."/>
            <person name="Brewer H.M."/>
            <person name="Purvine S.O."/>
            <person name="Wright A.T."/>
            <person name="Boxma B."/>
            <person name="Van Alen T."/>
            <person name="Hackstein J.H."/>
            <person name="Baker S.E."/>
            <person name="Grigoriev I.V."/>
            <person name="O'Malley M.A."/>
        </authorList>
    </citation>
    <scope>NUCLEOTIDE SEQUENCE [LARGE SCALE GENOMIC DNA]</scope>
    <source>
        <strain evidence="10 11">G1</strain>
    </source>
</reference>
<comment type="similarity">
    <text evidence="8">Belongs to the exosome component 10/RRP6 family.</text>
</comment>
<dbReference type="GO" id="GO:0000467">
    <property type="term" value="P:exonucleolytic trimming to generate mature 3'-end of 5.8S rRNA from tricistronic rRNA transcript (SSU-rRNA, 5.8S rRNA, LSU-rRNA)"/>
    <property type="evidence" value="ECO:0007669"/>
    <property type="project" value="InterPro"/>
</dbReference>
<evidence type="ECO:0000259" key="9">
    <source>
        <dbReference type="PROSITE" id="PS50967"/>
    </source>
</evidence>
<dbReference type="PANTHER" id="PTHR12124:SF47">
    <property type="entry name" value="EXOSOME COMPONENT 10"/>
    <property type="match status" value="1"/>
</dbReference>
<dbReference type="GO" id="GO:0071036">
    <property type="term" value="P:nuclear polyadenylation-dependent snoRNA catabolic process"/>
    <property type="evidence" value="ECO:0007669"/>
    <property type="project" value="TreeGrafter"/>
</dbReference>
<evidence type="ECO:0000256" key="2">
    <source>
        <dbReference type="ARBA" id="ARBA00022552"/>
    </source>
</evidence>
<comment type="caution">
    <text evidence="10">The sequence shown here is derived from an EMBL/GenBank/DDBJ whole genome shotgun (WGS) entry which is preliminary data.</text>
</comment>
<dbReference type="GO" id="GO:0071051">
    <property type="term" value="P:poly(A)-dependent snoRNA 3'-end processing"/>
    <property type="evidence" value="ECO:0007669"/>
    <property type="project" value="TreeGrafter"/>
</dbReference>
<dbReference type="InterPro" id="IPR049559">
    <property type="entry name" value="Rrp6p-like_exo"/>
</dbReference>
<dbReference type="GO" id="GO:0071035">
    <property type="term" value="P:nuclear polyadenylation-dependent rRNA catabolic process"/>
    <property type="evidence" value="ECO:0007669"/>
    <property type="project" value="TreeGrafter"/>
</dbReference>
<dbReference type="STRING" id="1754190.A0A1Y2C6N3"/>
<evidence type="ECO:0000256" key="8">
    <source>
        <dbReference type="ARBA" id="ARBA00043957"/>
    </source>
</evidence>
<evidence type="ECO:0000256" key="7">
    <source>
        <dbReference type="ARBA" id="ARBA00023242"/>
    </source>
</evidence>
<dbReference type="InterPro" id="IPR045092">
    <property type="entry name" value="Rrp6-like"/>
</dbReference>
<evidence type="ECO:0000256" key="6">
    <source>
        <dbReference type="ARBA" id="ARBA00022839"/>
    </source>
</evidence>
<feature type="domain" description="HRDC" evidence="9">
    <location>
        <begin position="450"/>
        <end position="524"/>
    </location>
</feature>
<dbReference type="PROSITE" id="PS50967">
    <property type="entry name" value="HRDC"/>
    <property type="match status" value="1"/>
</dbReference>
<dbReference type="GO" id="GO:0071038">
    <property type="term" value="P:TRAMP-dependent tRNA surveillance pathway"/>
    <property type="evidence" value="ECO:0007669"/>
    <property type="project" value="TreeGrafter"/>
</dbReference>
<dbReference type="InterPro" id="IPR036397">
    <property type="entry name" value="RNaseH_sf"/>
</dbReference>